<dbReference type="Pfam" id="PF26581">
    <property type="entry name" value="WIT1_2_N"/>
    <property type="match status" value="1"/>
</dbReference>
<evidence type="ECO:0000313" key="3">
    <source>
        <dbReference type="EMBL" id="CAK9135552.1"/>
    </source>
</evidence>
<dbReference type="AlphaFoldDB" id="A0ABC8R0F3"/>
<dbReference type="InterPro" id="IPR058610">
    <property type="entry name" value="WIT1_2_N"/>
</dbReference>
<dbReference type="PANTHER" id="PTHR43049:SF1">
    <property type="entry name" value="EARLY ENDOSOME ANTIGEN"/>
    <property type="match status" value="1"/>
</dbReference>
<organism evidence="3 4">
    <name type="scientific">Ilex paraguariensis</name>
    <name type="common">yerba mate</name>
    <dbReference type="NCBI Taxonomy" id="185542"/>
    <lineage>
        <taxon>Eukaryota</taxon>
        <taxon>Viridiplantae</taxon>
        <taxon>Streptophyta</taxon>
        <taxon>Embryophyta</taxon>
        <taxon>Tracheophyta</taxon>
        <taxon>Spermatophyta</taxon>
        <taxon>Magnoliopsida</taxon>
        <taxon>eudicotyledons</taxon>
        <taxon>Gunneridae</taxon>
        <taxon>Pentapetalae</taxon>
        <taxon>asterids</taxon>
        <taxon>campanulids</taxon>
        <taxon>Aquifoliales</taxon>
        <taxon>Aquifoliaceae</taxon>
        <taxon>Ilex</taxon>
    </lineage>
</organism>
<keyword evidence="4" id="KW-1185">Reference proteome</keyword>
<name>A0ABC8R0F3_9AQUA</name>
<comment type="caution">
    <text evidence="3">The sequence shown here is derived from an EMBL/GenBank/DDBJ whole genome shotgun (WGS) entry which is preliminary data.</text>
</comment>
<protein>
    <recommendedName>
        <fullName evidence="2">WIT1/2 N-terminal helical bundle domain-containing protein</fullName>
    </recommendedName>
</protein>
<feature type="coiled-coil region" evidence="1">
    <location>
        <begin position="635"/>
        <end position="760"/>
    </location>
</feature>
<dbReference type="Proteomes" id="UP001642360">
    <property type="component" value="Unassembled WGS sequence"/>
</dbReference>
<sequence>MEEETVASPEVAVVKVVEDKNSSAEPIKVTNGDLKQVAKESKKEEEETVLDGEFIKVEKESIDIKHAETASVEGNKLSVMERSPRISSDSREFLEAQETVTDLQHELERVAGALKQYESENTQLKDEVSLTKEKLVETGKKYEELELNHKKLQEEILEAGERHTAQLNALQEALQAQEMKHKDLTNVKESFDSLSLEFESSRKKMEVLEQELQTSTGEAQKFEELHKQSGSHAESETKRALEFEKLLELAKSSAKEMEDQMASVQVELKGLYEKITENEKVEEALKTTTAELCKIQEEMEISKSQVLEMEKRLTSKEALINELNQELDLKKASESQAKEDISALDNLLLSTKEDLRGKVSELEEIKLKLGEEVRTKEQVEVGLKNQEAQVSVVREELAMVTKEKEALEASVADLTNKAVHMKELCRDLEAKWQLSDENFSKADSLLSQALANNAELEQKLKSLEELHHESGYAVTTTTQKNLELEDMLRASSAAAEEAKSELREFKTSFMAAEQKTVELEQQLNVVELKNSDAERELQESSEKISKLNATLSKVEEEKKQLSTQMQEYQEKISLLESDLSQLSARNSELELELKNTAEKCAEHEGRANVIHERSLELEDFMKISHSKGEEASKKVTELELLLDAEKYRIQELEEQLSYFEKKCGAAEVESKRHSNEVSELEEELKALQSKASSLEAALQMANAKEKELAECLNVKTDEKKTIEDALVNSTGKLAEAENLLEVLRNELNLTQRRLEGIESDLKAAGLKESEVMEKLKYAEEQLERQGGVLEQTTAKHAELESLHETLTRDSELKLQKQLEISPAEILRQNLCMRK</sequence>
<keyword evidence="1" id="KW-0175">Coiled coil</keyword>
<proteinExistence type="predicted"/>
<feature type="coiled-coil region" evidence="1">
    <location>
        <begin position="100"/>
        <end position="274"/>
    </location>
</feature>
<feature type="domain" description="WIT1/2 N-terminal helical bundle" evidence="2">
    <location>
        <begin position="185"/>
        <end position="320"/>
    </location>
</feature>
<dbReference type="Gene3D" id="1.20.5.170">
    <property type="match status" value="1"/>
</dbReference>
<evidence type="ECO:0000313" key="4">
    <source>
        <dbReference type="Proteomes" id="UP001642360"/>
    </source>
</evidence>
<gene>
    <name evidence="3" type="ORF">ILEXP_LOCUS2508</name>
</gene>
<accession>A0ABC8R0F3</accession>
<evidence type="ECO:0000259" key="2">
    <source>
        <dbReference type="Pfam" id="PF26581"/>
    </source>
</evidence>
<dbReference type="SUPFAM" id="SSF57997">
    <property type="entry name" value="Tropomyosin"/>
    <property type="match status" value="1"/>
</dbReference>
<dbReference type="PANTHER" id="PTHR43049">
    <property type="entry name" value="EARLY ENDOSOME ANTIGEN"/>
    <property type="match status" value="1"/>
</dbReference>
<reference evidence="3 4" key="1">
    <citation type="submission" date="2024-02" db="EMBL/GenBank/DDBJ databases">
        <authorList>
            <person name="Vignale AGUSTIN F."/>
            <person name="Sosa J E."/>
            <person name="Modenutti C."/>
        </authorList>
    </citation>
    <scope>NUCLEOTIDE SEQUENCE [LARGE SCALE GENOMIC DNA]</scope>
</reference>
<feature type="coiled-coil region" evidence="1">
    <location>
        <begin position="306"/>
        <end position="606"/>
    </location>
</feature>
<dbReference type="EMBL" id="CAUOFW020000719">
    <property type="protein sequence ID" value="CAK9135552.1"/>
    <property type="molecule type" value="Genomic_DNA"/>
</dbReference>
<evidence type="ECO:0000256" key="1">
    <source>
        <dbReference type="SAM" id="Coils"/>
    </source>
</evidence>